<keyword evidence="3" id="KW-1185">Reference proteome</keyword>
<evidence type="ECO:0000313" key="3">
    <source>
        <dbReference type="Proteomes" id="UP000243547"/>
    </source>
</evidence>
<keyword evidence="1" id="KW-0472">Membrane</keyword>
<dbReference type="EMBL" id="FRAI01000005">
    <property type="protein sequence ID" value="SHJ71901.1"/>
    <property type="molecule type" value="Genomic_DNA"/>
</dbReference>
<sequence length="93" mass="11171">MSKLLKDLGLPWLLIKVLITNLHYLILLIILTRFFFAKNFPSLLDKSLLIYILLFFVVNKYIEIKKKEERKKFLLKINTKEKSKEMEDKVVNE</sequence>
<keyword evidence="1" id="KW-0812">Transmembrane</keyword>
<accession>A0A1M6LL19</accession>
<organism evidence="2 3">
    <name type="scientific">Anaerobranca californiensis DSM 14826</name>
    <dbReference type="NCBI Taxonomy" id="1120989"/>
    <lineage>
        <taxon>Bacteria</taxon>
        <taxon>Bacillati</taxon>
        <taxon>Bacillota</taxon>
        <taxon>Clostridia</taxon>
        <taxon>Eubacteriales</taxon>
        <taxon>Proteinivoracaceae</taxon>
        <taxon>Anaerobranca</taxon>
    </lineage>
</organism>
<evidence type="ECO:0000256" key="1">
    <source>
        <dbReference type="SAM" id="Phobius"/>
    </source>
</evidence>
<feature type="transmembrane region" description="Helical" evidence="1">
    <location>
        <begin position="48"/>
        <end position="64"/>
    </location>
</feature>
<proteinExistence type="predicted"/>
<gene>
    <name evidence="2" type="ORF">SAMN02745227_00553</name>
</gene>
<dbReference type="RefSeq" id="WP_072906097.1">
    <property type="nucleotide sequence ID" value="NZ_FRAI01000005.1"/>
</dbReference>
<name>A0A1M6LL19_9FIRM</name>
<feature type="transmembrane region" description="Helical" evidence="1">
    <location>
        <begin position="12"/>
        <end position="36"/>
    </location>
</feature>
<keyword evidence="1" id="KW-1133">Transmembrane helix</keyword>
<dbReference type="AlphaFoldDB" id="A0A1M6LL19"/>
<reference evidence="3" key="1">
    <citation type="submission" date="2016-11" db="EMBL/GenBank/DDBJ databases">
        <authorList>
            <person name="Varghese N."/>
            <person name="Submissions S."/>
        </authorList>
    </citation>
    <scope>NUCLEOTIDE SEQUENCE [LARGE SCALE GENOMIC DNA]</scope>
    <source>
        <strain evidence="3">DSM 14826</strain>
    </source>
</reference>
<dbReference type="STRING" id="1120989.SAMN02745227_00553"/>
<protein>
    <submittedName>
        <fullName evidence="2">Uncharacterized protein</fullName>
    </submittedName>
</protein>
<dbReference type="Proteomes" id="UP000243547">
    <property type="component" value="Unassembled WGS sequence"/>
</dbReference>
<evidence type="ECO:0000313" key="2">
    <source>
        <dbReference type="EMBL" id="SHJ71901.1"/>
    </source>
</evidence>